<feature type="compositionally biased region" description="Basic and acidic residues" evidence="1">
    <location>
        <begin position="60"/>
        <end position="77"/>
    </location>
</feature>
<feature type="non-terminal residue" evidence="2">
    <location>
        <position position="1"/>
    </location>
</feature>
<feature type="region of interest" description="Disordered" evidence="1">
    <location>
        <begin position="106"/>
        <end position="144"/>
    </location>
</feature>
<feature type="region of interest" description="Disordered" evidence="1">
    <location>
        <begin position="408"/>
        <end position="452"/>
    </location>
</feature>
<sequence>GRDAHRAPQLRQAPVLPRWPPVGPVAALRHGRGRLPGGIRRLLRRHPGAVAGTGRCRAHGGGDRQLPRRRAGREARRPVRPQADVVAERCAAGGVVPRLAVHRHLPAVHRARGGDGGGGESRRGGPRRLRPRRAAARRARRVPGLHVLRAQRGLQSRSVSGRRRYRFRCRRAALGPGRLHGPLRGQRGGDPPAAGRLPRRPIDRAPPPAGGAAGHPQPQLAPGDLPDRRAVVQPGAPPHGDPAVAGHRDRRSPRARGAALRHQHRDVHRAAPGDVARHPRHRHRPARGAPLRGLLRAHLRRHARHSRDRRLGHGGPVLRRPHRPDVGRALSVRLGVDLRGRADGSPAARGLPGRLRARQHARPVLGAGRLWLPCDGMGRLRLARHRRHRRRRGGCHAPGDTRRAALPREARPARCPRRRPCRCARGGASSSGRSDGPARPRHDRYRPSAAAL</sequence>
<evidence type="ECO:0000256" key="1">
    <source>
        <dbReference type="SAM" id="MobiDB-lite"/>
    </source>
</evidence>
<evidence type="ECO:0000313" key="2">
    <source>
        <dbReference type="EMBL" id="CAA9386959.1"/>
    </source>
</evidence>
<feature type="region of interest" description="Disordered" evidence="1">
    <location>
        <begin position="51"/>
        <end position="81"/>
    </location>
</feature>
<dbReference type="EMBL" id="CADCUP010000090">
    <property type="protein sequence ID" value="CAA9386959.1"/>
    <property type="molecule type" value="Genomic_DNA"/>
</dbReference>
<organism evidence="2">
    <name type="scientific">uncultured Nocardioides sp</name>
    <dbReference type="NCBI Taxonomy" id="198441"/>
    <lineage>
        <taxon>Bacteria</taxon>
        <taxon>Bacillati</taxon>
        <taxon>Actinomycetota</taxon>
        <taxon>Actinomycetes</taxon>
        <taxon>Propionibacteriales</taxon>
        <taxon>Nocardioidaceae</taxon>
        <taxon>Nocardioides</taxon>
        <taxon>environmental samples</taxon>
    </lineage>
</organism>
<feature type="compositionally biased region" description="Basic residues" evidence="1">
    <location>
        <begin position="301"/>
        <end position="312"/>
    </location>
</feature>
<feature type="compositionally biased region" description="Basic residues" evidence="1">
    <location>
        <begin position="124"/>
        <end position="143"/>
    </location>
</feature>
<proteinExistence type="predicted"/>
<name>A0A6J4NGC0_9ACTN</name>
<feature type="compositionally biased region" description="Low complexity" evidence="1">
    <location>
        <begin position="423"/>
        <end position="437"/>
    </location>
</feature>
<dbReference type="AlphaFoldDB" id="A0A6J4NGC0"/>
<reference evidence="2" key="1">
    <citation type="submission" date="2020-02" db="EMBL/GenBank/DDBJ databases">
        <authorList>
            <person name="Meier V. D."/>
        </authorList>
    </citation>
    <scope>NUCLEOTIDE SEQUENCE</scope>
    <source>
        <strain evidence="2">AVDCRST_MAG06</strain>
    </source>
</reference>
<accession>A0A6J4NGC0</accession>
<feature type="compositionally biased region" description="Low complexity" evidence="1">
    <location>
        <begin position="174"/>
        <end position="185"/>
    </location>
</feature>
<feature type="region of interest" description="Disordered" evidence="1">
    <location>
        <begin position="301"/>
        <end position="326"/>
    </location>
</feature>
<feature type="non-terminal residue" evidence="2">
    <location>
        <position position="452"/>
    </location>
</feature>
<feature type="compositionally biased region" description="Low complexity" evidence="1">
    <location>
        <begin position="214"/>
        <end position="223"/>
    </location>
</feature>
<feature type="region of interest" description="Disordered" evidence="1">
    <location>
        <begin position="173"/>
        <end position="268"/>
    </location>
</feature>
<feature type="compositionally biased region" description="Basic residues" evidence="1">
    <location>
        <begin position="248"/>
        <end position="267"/>
    </location>
</feature>
<protein>
    <submittedName>
        <fullName evidence="2">Membrane transport protein</fullName>
    </submittedName>
</protein>
<gene>
    <name evidence="2" type="ORF">AVDCRST_MAG06-1333</name>
</gene>